<evidence type="ECO:0000256" key="4">
    <source>
        <dbReference type="SAM" id="MobiDB-lite"/>
    </source>
</evidence>
<evidence type="ECO:0000256" key="2">
    <source>
        <dbReference type="ARBA" id="ARBA00022737"/>
    </source>
</evidence>
<feature type="domain" description="EML-like second beta-propeller" evidence="5">
    <location>
        <begin position="1205"/>
        <end position="1363"/>
    </location>
</feature>
<gene>
    <name evidence="7" type="ORF">D9611_001031</name>
</gene>
<evidence type="ECO:0000256" key="3">
    <source>
        <dbReference type="PROSITE-ProRule" id="PRU00221"/>
    </source>
</evidence>
<dbReference type="InterPro" id="IPR020472">
    <property type="entry name" value="WD40_PAC1"/>
</dbReference>
<feature type="repeat" description="WD" evidence="3">
    <location>
        <begin position="1196"/>
        <end position="1237"/>
    </location>
</feature>
<keyword evidence="2" id="KW-0677">Repeat</keyword>
<dbReference type="PRINTS" id="PR00320">
    <property type="entry name" value="GPROTEINBRPT"/>
</dbReference>
<evidence type="ECO:0000313" key="7">
    <source>
        <dbReference type="EMBL" id="KAF5325888.1"/>
    </source>
</evidence>
<feature type="repeat" description="WD" evidence="3">
    <location>
        <begin position="939"/>
        <end position="980"/>
    </location>
</feature>
<dbReference type="Gene3D" id="2.130.10.10">
    <property type="entry name" value="YVTN repeat-like/Quinoprotein amine dehydrogenase"/>
    <property type="match status" value="7"/>
</dbReference>
<accession>A0A8H5F7C3</accession>
<feature type="compositionally biased region" description="Polar residues" evidence="4">
    <location>
        <begin position="25"/>
        <end position="45"/>
    </location>
</feature>
<feature type="repeat" description="WD" evidence="3">
    <location>
        <begin position="1025"/>
        <end position="1066"/>
    </location>
</feature>
<dbReference type="InterPro" id="IPR015943">
    <property type="entry name" value="WD40/YVTN_repeat-like_dom_sf"/>
</dbReference>
<dbReference type="InterPro" id="IPR036322">
    <property type="entry name" value="WD40_repeat_dom_sf"/>
</dbReference>
<reference evidence="7 8" key="1">
    <citation type="journal article" date="2020" name="ISME J.">
        <title>Uncovering the hidden diversity of litter-decomposition mechanisms in mushroom-forming fungi.</title>
        <authorList>
            <person name="Floudas D."/>
            <person name="Bentzer J."/>
            <person name="Ahren D."/>
            <person name="Johansson T."/>
            <person name="Persson P."/>
            <person name="Tunlid A."/>
        </authorList>
    </citation>
    <scope>NUCLEOTIDE SEQUENCE [LARGE SCALE GENOMIC DNA]</scope>
    <source>
        <strain evidence="7 8">CBS 175.51</strain>
    </source>
</reference>
<feature type="region of interest" description="Disordered" evidence="4">
    <location>
        <begin position="1"/>
        <end position="102"/>
    </location>
</feature>
<feature type="compositionally biased region" description="Polar residues" evidence="4">
    <location>
        <begin position="75"/>
        <end position="89"/>
    </location>
</feature>
<feature type="repeat" description="WD" evidence="3">
    <location>
        <begin position="1368"/>
        <end position="1409"/>
    </location>
</feature>
<feature type="compositionally biased region" description="Basic and acidic residues" evidence="4">
    <location>
        <begin position="90"/>
        <end position="102"/>
    </location>
</feature>
<feature type="repeat" description="WD" evidence="3">
    <location>
        <begin position="1068"/>
        <end position="1109"/>
    </location>
</feature>
<keyword evidence="8" id="KW-1185">Reference proteome</keyword>
<dbReference type="Pfam" id="PF23414">
    <property type="entry name" value="Beta-prop_EML_2"/>
    <property type="match status" value="1"/>
</dbReference>
<dbReference type="PROSITE" id="PS50082">
    <property type="entry name" value="WD_REPEATS_2"/>
    <property type="match status" value="12"/>
</dbReference>
<dbReference type="Pfam" id="PF00400">
    <property type="entry name" value="WD40"/>
    <property type="match status" value="8"/>
</dbReference>
<evidence type="ECO:0008006" key="9">
    <source>
        <dbReference type="Google" id="ProtNLM"/>
    </source>
</evidence>
<dbReference type="InterPro" id="IPR055442">
    <property type="entry name" value="Beta-prop_EML-like_2nd"/>
</dbReference>
<feature type="compositionally biased region" description="Basic residues" evidence="4">
    <location>
        <begin position="9"/>
        <end position="24"/>
    </location>
</feature>
<dbReference type="PANTHER" id="PTHR19879:SF9">
    <property type="entry name" value="TRANSCRIPTION INITIATION FACTOR TFIID SUBUNIT 5"/>
    <property type="match status" value="1"/>
</dbReference>
<name>A0A8H5F7C3_9AGAR</name>
<feature type="region of interest" description="Disordered" evidence="4">
    <location>
        <begin position="1511"/>
        <end position="1534"/>
    </location>
</feature>
<protein>
    <recommendedName>
        <fullName evidence="9">NACHT domain-containing protein</fullName>
    </recommendedName>
</protein>
<proteinExistence type="predicted"/>
<dbReference type="PROSITE" id="PS50294">
    <property type="entry name" value="WD_REPEATS_REGION"/>
    <property type="match status" value="12"/>
</dbReference>
<feature type="repeat" description="WD" evidence="3">
    <location>
        <begin position="982"/>
        <end position="1023"/>
    </location>
</feature>
<dbReference type="SUPFAM" id="SSF52540">
    <property type="entry name" value="P-loop containing nucleoside triphosphate hydrolases"/>
    <property type="match status" value="1"/>
</dbReference>
<dbReference type="InterPro" id="IPR027417">
    <property type="entry name" value="P-loop_NTPase"/>
</dbReference>
<dbReference type="InterPro" id="IPR059179">
    <property type="entry name" value="MLKL-like_MCAfunc"/>
</dbReference>
<feature type="repeat" description="WD" evidence="3">
    <location>
        <begin position="1153"/>
        <end position="1194"/>
    </location>
</feature>
<dbReference type="EMBL" id="JAACJK010000163">
    <property type="protein sequence ID" value="KAF5325888.1"/>
    <property type="molecule type" value="Genomic_DNA"/>
</dbReference>
<comment type="caution">
    <text evidence="7">The sequence shown here is derived from an EMBL/GenBank/DDBJ whole genome shotgun (WGS) entry which is preliminary data.</text>
</comment>
<evidence type="ECO:0000256" key="1">
    <source>
        <dbReference type="ARBA" id="ARBA00022574"/>
    </source>
</evidence>
<evidence type="ECO:0000259" key="6">
    <source>
        <dbReference type="Pfam" id="PF24883"/>
    </source>
</evidence>
<dbReference type="PROSITE" id="PS00678">
    <property type="entry name" value="WD_REPEATS_1"/>
    <property type="match status" value="12"/>
</dbReference>
<feature type="repeat" description="WD" evidence="3">
    <location>
        <begin position="1117"/>
        <end position="1151"/>
    </location>
</feature>
<evidence type="ECO:0000259" key="5">
    <source>
        <dbReference type="Pfam" id="PF23414"/>
    </source>
</evidence>
<dbReference type="CDD" id="cd21037">
    <property type="entry name" value="MLKL_NTD"/>
    <property type="match status" value="1"/>
</dbReference>
<feature type="repeat" description="WD" evidence="3">
    <location>
        <begin position="1325"/>
        <end position="1366"/>
    </location>
</feature>
<dbReference type="SMART" id="SM00320">
    <property type="entry name" value="WD40"/>
    <property type="match status" value="14"/>
</dbReference>
<keyword evidence="1 3" id="KW-0853">WD repeat</keyword>
<dbReference type="OrthoDB" id="538223at2759"/>
<dbReference type="InterPro" id="IPR056884">
    <property type="entry name" value="NPHP3-like_N"/>
</dbReference>
<dbReference type="InterPro" id="IPR001680">
    <property type="entry name" value="WD40_rpt"/>
</dbReference>
<dbReference type="Pfam" id="PF24883">
    <property type="entry name" value="NPHP3_N"/>
    <property type="match status" value="1"/>
</dbReference>
<dbReference type="SUPFAM" id="SSF50978">
    <property type="entry name" value="WD40 repeat-like"/>
    <property type="match status" value="2"/>
</dbReference>
<dbReference type="CDD" id="cd00200">
    <property type="entry name" value="WD40"/>
    <property type="match status" value="3"/>
</dbReference>
<sequence length="1534" mass="169150">MAPPSRPGTPRKRDRVKKWLKNHFTRSATPSPTLSPTNSQSNFAKSRTDDGITRQTASKPREGDASTEIELPESNPDSEVQLPQKNPSTEIEHREGDLSTREDLPSAARILYEGVKATLRTIEKVSDVFPPLKSTAAALAVICDTIDRYRENPKEFEKLLQRVELVANAMKSCPPRLSLSLETRFERLAGDLNGIKVKVEAKLAKDRWRLERVMLSEQDKQDISDITEQVTRIVQEAMFEVTLKNGSWTLQIIGEIDWMKGQLITIEDKIDANTGTMEHIRNSIELQRLLEKLGDVKGAEFSNRAQGAGCIPGSRLALLDLLLGWARDPTSSHLFWLSGLAGTGKTAVSKTLCSYLSDLGLLGASFFCTLKAADRRDVSLIIPTLARILAETHPGFCRALQAVLEKGGRSCKNPTEMDLSAQYAKLILEPAKEAFTKGECVVFCVDALDECSSHDTIKEFISAILSQAPTSPIKFFLTSRPEHAVRQSFESSTGHGSLRLHEIEKDIVRADVSCATTIERPPEIEAIADFCGNLFIVASTAFKYITAPKGSCLDRFRDFVHRSSDLKLNGVEVLYRDILSEAFQDVEEKEAKLIHACLSLLLTAQRPLSVHDYSKLLDEDVWMIRGAFQGLHSVVQIPDEGCDDALISIFHASFPDYVTARRVRVEHWGIDLPIAHSATARACFTILRSMLYLGISGAKTSYKTNDEQALSRLPTELAYACTAWGEHVLQAGLDDHWQSELQAFIGGELVLYWLEALSVLKNVRYAYNILWRLSKELDHGKLRTWLSDIGDFAHNFQTPISDSAPHLYLSALPFYDSLKKPQQFSLPMFMSVPEVHHRPFGGREILLITIDNPSSFTIDSPSSVVFSPDGKYLAVGVHKAVEIYNAQTGQLSLNPLTGHTKYVQSVAFSPDGRYIVSGSYDQTIRIWDAQTGQPTLAPLAGHMDWVQSVAFSPDGRYIVSGSDDRTIRIWNAQTGQTVLAPLTGHTGIVTSVAFSPDGGYIVSGSRDKTIRIWDAQTGQPALAPLTGHTSWVQSVAFSPDGMYIVSGSYDQTIRIWDAQTGQPTLAPLAGHMDWVQSVAFSPDGRYIVSGSDDKAIRIWDAQTGQPALAPLTGHDCIISVAYSPDGMSIVSASVDYTIRIWDAQTGRPALAPLAGHTDWVRSVAFSPDGRYIVSSSDDCTIRIWDVQTGQPALNPLTGHTENIQSVAFSPDRRYIVSGSDDCTIRIWDVQTGQPALNPLTGHTNNVQSVAFSPDRRYIASGSDDHTIRIWDTQTGQPALAPLAGHTDNINSVAFSPDGRYIVSGSHDRTIRIWDAQTGQPTLAPLTGHTDWVRSVAFSPNGRYIVSGSDDRTIRIWDTQTGQPALAPLAGHTDNVNSVAFSPDGRYIVSGSHDRTIRIWDAQTGQPTLAPLTGHMNYVHSVAFSPDGSRSQPTSSDFKTDSVFLHHSTPGAVTLHEDGWLRNTAGDLVLWIPLSCRLGLYLPAQEHIMGKVPTSKIELTNAVYHGENWMKCRDPPPEDPTQRQLWPIQDIPTIP</sequence>
<feature type="repeat" description="WD" evidence="3">
    <location>
        <begin position="1282"/>
        <end position="1323"/>
    </location>
</feature>
<feature type="domain" description="Nephrocystin 3-like N-terminal" evidence="6">
    <location>
        <begin position="324"/>
        <end position="480"/>
    </location>
</feature>
<dbReference type="InterPro" id="IPR019775">
    <property type="entry name" value="WD40_repeat_CS"/>
</dbReference>
<dbReference type="PANTHER" id="PTHR19879">
    <property type="entry name" value="TRANSCRIPTION INITIATION FACTOR TFIID"/>
    <property type="match status" value="1"/>
</dbReference>
<feature type="repeat" description="WD" evidence="3">
    <location>
        <begin position="896"/>
        <end position="937"/>
    </location>
</feature>
<organism evidence="7 8">
    <name type="scientific">Ephemerocybe angulata</name>
    <dbReference type="NCBI Taxonomy" id="980116"/>
    <lineage>
        <taxon>Eukaryota</taxon>
        <taxon>Fungi</taxon>
        <taxon>Dikarya</taxon>
        <taxon>Basidiomycota</taxon>
        <taxon>Agaricomycotina</taxon>
        <taxon>Agaricomycetes</taxon>
        <taxon>Agaricomycetidae</taxon>
        <taxon>Agaricales</taxon>
        <taxon>Agaricineae</taxon>
        <taxon>Psathyrellaceae</taxon>
        <taxon>Ephemerocybe</taxon>
    </lineage>
</organism>
<feature type="repeat" description="WD" evidence="3">
    <location>
        <begin position="1239"/>
        <end position="1280"/>
    </location>
</feature>
<evidence type="ECO:0000313" key="8">
    <source>
        <dbReference type="Proteomes" id="UP000541558"/>
    </source>
</evidence>
<dbReference type="Gene3D" id="3.40.50.300">
    <property type="entry name" value="P-loop containing nucleotide triphosphate hydrolases"/>
    <property type="match status" value="1"/>
</dbReference>
<dbReference type="Proteomes" id="UP000541558">
    <property type="component" value="Unassembled WGS sequence"/>
</dbReference>